<accession>A0A495SC43</accession>
<proteinExistence type="predicted"/>
<gene>
    <name evidence="2" type="ORF">BCF58_1945</name>
</gene>
<dbReference type="RefSeq" id="WP_121461569.1">
    <property type="nucleotide sequence ID" value="NZ_RBXB01000002.1"/>
</dbReference>
<dbReference type="EMBL" id="RBXB01000002">
    <property type="protein sequence ID" value="RKS97812.1"/>
    <property type="molecule type" value="Genomic_DNA"/>
</dbReference>
<protein>
    <recommendedName>
        <fullName evidence="4">C1q domain-containing protein</fullName>
    </recommendedName>
</protein>
<dbReference type="AlphaFoldDB" id="A0A495SC43"/>
<reference evidence="2 3" key="1">
    <citation type="submission" date="2018-10" db="EMBL/GenBank/DDBJ databases">
        <title>Genomic Encyclopedia of Archaeal and Bacterial Type Strains, Phase II (KMG-II): from individual species to whole genera.</title>
        <authorList>
            <person name="Goeker M."/>
        </authorList>
    </citation>
    <scope>NUCLEOTIDE SEQUENCE [LARGE SCALE GENOMIC DNA]</scope>
    <source>
        <strain evidence="2 3">DSM 14219</strain>
    </source>
</reference>
<keyword evidence="3" id="KW-1185">Reference proteome</keyword>
<evidence type="ECO:0000313" key="3">
    <source>
        <dbReference type="Proteomes" id="UP000272428"/>
    </source>
</evidence>
<name>A0A495SC43_9FLAO</name>
<organism evidence="2 3">
    <name type="scientific">Chryseobacterium defluvii</name>
    <dbReference type="NCBI Taxonomy" id="160396"/>
    <lineage>
        <taxon>Bacteria</taxon>
        <taxon>Pseudomonadati</taxon>
        <taxon>Bacteroidota</taxon>
        <taxon>Flavobacteriia</taxon>
        <taxon>Flavobacteriales</taxon>
        <taxon>Weeksellaceae</taxon>
        <taxon>Chryseobacterium group</taxon>
        <taxon>Chryseobacterium</taxon>
    </lineage>
</organism>
<dbReference type="OrthoDB" id="1345111at2"/>
<sequence>MKTKICILILAFSSIPIFSQVGINTTTPSATLDVNGTMKVRDTPQVPSLPGYQIMAVNQGTFQVAKVDPQVIIDAANSAVNTNTSVYAAKKTATITLLNLGIFPAGFQAVNFLQSERNVGNPALFSDVDNSYTIPTAGVYAIGYSFRLGTGLQASILTGGPGIGIVMTRAGVTTIIDSRPFSGLTIPLVLSLTISESSINSLYTFQAGDKISFGLTDSGVINAGLLGSSIGSFYIYKVSN</sequence>
<evidence type="ECO:0000313" key="2">
    <source>
        <dbReference type="EMBL" id="RKS97812.1"/>
    </source>
</evidence>
<keyword evidence="1" id="KW-0732">Signal</keyword>
<feature type="chain" id="PRO_5019861890" description="C1q domain-containing protein" evidence="1">
    <location>
        <begin position="20"/>
        <end position="240"/>
    </location>
</feature>
<evidence type="ECO:0008006" key="4">
    <source>
        <dbReference type="Google" id="ProtNLM"/>
    </source>
</evidence>
<comment type="caution">
    <text evidence="2">The sequence shown here is derived from an EMBL/GenBank/DDBJ whole genome shotgun (WGS) entry which is preliminary data.</text>
</comment>
<dbReference type="Proteomes" id="UP000272428">
    <property type="component" value="Unassembled WGS sequence"/>
</dbReference>
<evidence type="ECO:0000256" key="1">
    <source>
        <dbReference type="SAM" id="SignalP"/>
    </source>
</evidence>
<feature type="signal peptide" evidence="1">
    <location>
        <begin position="1"/>
        <end position="19"/>
    </location>
</feature>